<organism evidence="3">
    <name type="scientific">Serpula lacrymans var. lacrymans (strain S7.3)</name>
    <name type="common">Dry rot fungus</name>
    <dbReference type="NCBI Taxonomy" id="936435"/>
    <lineage>
        <taxon>Eukaryota</taxon>
        <taxon>Fungi</taxon>
        <taxon>Dikarya</taxon>
        <taxon>Basidiomycota</taxon>
        <taxon>Agaricomycotina</taxon>
        <taxon>Agaricomycetes</taxon>
        <taxon>Agaricomycetidae</taxon>
        <taxon>Boletales</taxon>
        <taxon>Coniophorineae</taxon>
        <taxon>Serpulaceae</taxon>
        <taxon>Serpula</taxon>
    </lineage>
</organism>
<gene>
    <name evidence="2" type="ORF">SERLA73DRAFT_183009</name>
</gene>
<feature type="compositionally biased region" description="Basic and acidic residues" evidence="1">
    <location>
        <begin position="36"/>
        <end position="47"/>
    </location>
</feature>
<dbReference type="OrthoDB" id="2688866at2759"/>
<dbReference type="Proteomes" id="UP000008063">
    <property type="component" value="Unassembled WGS sequence"/>
</dbReference>
<reference evidence="3" key="1">
    <citation type="journal article" date="2011" name="Science">
        <title>The plant cell wall-decomposing machinery underlies the functional diversity of forest fungi.</title>
        <authorList>
            <person name="Eastwood D.C."/>
            <person name="Floudas D."/>
            <person name="Binder M."/>
            <person name="Majcherczyk A."/>
            <person name="Schneider P."/>
            <person name="Aerts A."/>
            <person name="Asiegbu F.O."/>
            <person name="Baker S.E."/>
            <person name="Barry K."/>
            <person name="Bendiksby M."/>
            <person name="Blumentritt M."/>
            <person name="Coutinho P.M."/>
            <person name="Cullen D."/>
            <person name="de Vries R.P."/>
            <person name="Gathman A."/>
            <person name="Goodell B."/>
            <person name="Henrissat B."/>
            <person name="Ihrmark K."/>
            <person name="Kauserud H."/>
            <person name="Kohler A."/>
            <person name="LaButti K."/>
            <person name="Lapidus A."/>
            <person name="Lavin J.L."/>
            <person name="Lee Y.-H."/>
            <person name="Lindquist E."/>
            <person name="Lilly W."/>
            <person name="Lucas S."/>
            <person name="Morin E."/>
            <person name="Murat C."/>
            <person name="Oguiza J.A."/>
            <person name="Park J."/>
            <person name="Pisabarro A.G."/>
            <person name="Riley R."/>
            <person name="Rosling A."/>
            <person name="Salamov A."/>
            <person name="Schmidt O."/>
            <person name="Schmutz J."/>
            <person name="Skrede I."/>
            <person name="Stenlid J."/>
            <person name="Wiebenga A."/>
            <person name="Xie X."/>
            <person name="Kuees U."/>
            <person name="Hibbett D.S."/>
            <person name="Hoffmeister D."/>
            <person name="Hoegberg N."/>
            <person name="Martin F."/>
            <person name="Grigoriev I.V."/>
            <person name="Watkinson S.C."/>
        </authorList>
    </citation>
    <scope>NUCLEOTIDE SEQUENCE [LARGE SCALE GENOMIC DNA]</scope>
    <source>
        <strain evidence="3">strain S7.3</strain>
    </source>
</reference>
<accession>F8Q1F3</accession>
<feature type="region of interest" description="Disordered" evidence="1">
    <location>
        <begin position="20"/>
        <end position="87"/>
    </location>
</feature>
<dbReference type="InParanoid" id="F8Q1F3"/>
<proteinExistence type="predicted"/>
<feature type="compositionally biased region" description="Basic and acidic residues" evidence="1">
    <location>
        <begin position="103"/>
        <end position="117"/>
    </location>
</feature>
<dbReference type="AlphaFoldDB" id="F8Q1F3"/>
<feature type="region of interest" description="Disordered" evidence="1">
    <location>
        <begin position="103"/>
        <end position="126"/>
    </location>
</feature>
<dbReference type="EMBL" id="GL945481">
    <property type="protein sequence ID" value="EGN98131.1"/>
    <property type="molecule type" value="Genomic_DNA"/>
</dbReference>
<protein>
    <submittedName>
        <fullName evidence="2">Uncharacterized protein</fullName>
    </submittedName>
</protein>
<sequence length="126" mass="13180">MPLLSSIADTFTLLLNTPMVAPTESGTGANVALTDFPRRRGIERSRSSESYAHSQSLPNGEGTGGLPRMSAESSGTTASQRSAEHSAKDDIFAGLDLGAGDLDLHLVRPDNSKRDAAVSDSLTHGK</sequence>
<keyword evidence="3" id="KW-1185">Reference proteome</keyword>
<evidence type="ECO:0000313" key="3">
    <source>
        <dbReference type="Proteomes" id="UP000008063"/>
    </source>
</evidence>
<dbReference type="HOGENOM" id="CLU_1982924_0_0_1"/>
<name>F8Q1F3_SERL3</name>
<evidence type="ECO:0000256" key="1">
    <source>
        <dbReference type="SAM" id="MobiDB-lite"/>
    </source>
</evidence>
<evidence type="ECO:0000313" key="2">
    <source>
        <dbReference type="EMBL" id="EGN98131.1"/>
    </source>
</evidence>
<feature type="compositionally biased region" description="Polar residues" evidence="1">
    <location>
        <begin position="71"/>
        <end position="81"/>
    </location>
</feature>